<name>A0A7W7I5N9_9ACTN</name>
<dbReference type="EMBL" id="JACHNH010000001">
    <property type="protein sequence ID" value="MBB4766756.1"/>
    <property type="molecule type" value="Genomic_DNA"/>
</dbReference>
<keyword evidence="3" id="KW-1185">Reference proteome</keyword>
<dbReference type="SUPFAM" id="SSF69318">
    <property type="entry name" value="Integrin alpha N-terminal domain"/>
    <property type="match status" value="1"/>
</dbReference>
<organism evidence="2 3">
    <name type="scientific">Actinoplanes digitatis</name>
    <dbReference type="NCBI Taxonomy" id="1868"/>
    <lineage>
        <taxon>Bacteria</taxon>
        <taxon>Bacillati</taxon>
        <taxon>Actinomycetota</taxon>
        <taxon>Actinomycetes</taxon>
        <taxon>Micromonosporales</taxon>
        <taxon>Micromonosporaceae</taxon>
        <taxon>Actinoplanes</taxon>
    </lineage>
</organism>
<protein>
    <submittedName>
        <fullName evidence="2">Uncharacterized protein</fullName>
    </submittedName>
</protein>
<feature type="signal peptide" evidence="1">
    <location>
        <begin position="1"/>
        <end position="28"/>
    </location>
</feature>
<evidence type="ECO:0000313" key="3">
    <source>
        <dbReference type="Proteomes" id="UP000578112"/>
    </source>
</evidence>
<evidence type="ECO:0000313" key="2">
    <source>
        <dbReference type="EMBL" id="MBB4766756.1"/>
    </source>
</evidence>
<gene>
    <name evidence="2" type="ORF">BJ971_007312</name>
</gene>
<dbReference type="RefSeq" id="WP_184997862.1">
    <property type="nucleotide sequence ID" value="NZ_BOMK01000052.1"/>
</dbReference>
<dbReference type="InterPro" id="IPR028994">
    <property type="entry name" value="Integrin_alpha_N"/>
</dbReference>
<dbReference type="Proteomes" id="UP000578112">
    <property type="component" value="Unassembled WGS sequence"/>
</dbReference>
<evidence type="ECO:0000256" key="1">
    <source>
        <dbReference type="SAM" id="SignalP"/>
    </source>
</evidence>
<feature type="chain" id="PRO_5030562087" evidence="1">
    <location>
        <begin position="29"/>
        <end position="409"/>
    </location>
</feature>
<dbReference type="AlphaFoldDB" id="A0A7W7I5N9"/>
<proteinExistence type="predicted"/>
<comment type="caution">
    <text evidence="2">The sequence shown here is derived from an EMBL/GenBank/DDBJ whole genome shotgun (WGS) entry which is preliminary data.</text>
</comment>
<accession>A0A7W7I5N9</accession>
<keyword evidence="1" id="KW-0732">Signal</keyword>
<sequence length="409" mass="42485">MKRKILLRLSLPAVAVLLAPLAAAPAFAAAPAAPTITQVGTTAVIGQTTKFKFTEADGSEPAEYHWMINGGELTGTAIATDGKATAKILSTRAFNQLQVYAVGADGSVGDDANVLYAASDPAAYADQDLDGDGRPDLAAVVGETLLEADGKGTGGKVRVPAIDLAPDGNGVGGTFAGLQLITGKFRGGPFEDYFAYRPSDGYAFIYDGLGEADQNNPGLVAKHEHTVSGGMFSDWDGNNPTQLVNAYDAAGAHQSIPDLLGVLGNAESGYHLEYYVSFGWGTGFYQSPVDTTASTPDGGSDWENWQLATKLLPSGTAVSLWNPSTGALYLWEGVTFDSESGRLSYTQYKLSANFLTGANGTTLRLTDFDADGVADIWGVSAGSVTAYQVSGLSQTGTAKIKAKAPQPLA</sequence>
<reference evidence="2 3" key="1">
    <citation type="submission" date="2020-08" db="EMBL/GenBank/DDBJ databases">
        <title>Sequencing the genomes of 1000 actinobacteria strains.</title>
        <authorList>
            <person name="Klenk H.-P."/>
        </authorList>
    </citation>
    <scope>NUCLEOTIDE SEQUENCE [LARGE SCALE GENOMIC DNA]</scope>
    <source>
        <strain evidence="2 3">DSM 43149</strain>
    </source>
</reference>